<sequence length="537" mass="61033">MTEARLTLCIIDDTDDVVTGIATAIPWGDHGIDVCGTATDGMAGLALIRSLRPDIVITDIRMPMMDGLEMSRAVLEQAEACQIIFITGYTDFEYAQQALKLGAFDLITKPFSTSTVLQVVLQAQKELLEQHRIQEHYREMESQIRHSLPILRQEYFQLLLRYPTSSERAKQRWDFLQVEMEAAHFAVMVIEIDDFTERCSSLPIHEVELIRFTIQNILEESIAPITKGLVFRDGIDRFVAVINVNGEEEASVLADLCRDNITQYSKYSVSVGLGLMAERIEQLPSAYEQALSALSFRFYSQGNTLLRFRDFESTHGQTLKYSLDKEKELFLSMYSGNGDKAVEALELILQEFADSETMLEPQYMKSVHYELALMILRAFMEKVPYDKLSVLDRKVKDSLIDGKVSLQDMRLLLKELCREGCKLVTQLQATSTQSFIDQAIDYIKAHLHDNITVQECAKTVHISASYFAGLFKKTTGMTFTQFLIMERMEKAKAMIVAGAQVQEVSAAVGYEDRRYFSELFKKHTGVTPTEFRSGYIK</sequence>
<dbReference type="EMBL" id="JAOQIO010000121">
    <property type="protein sequence ID" value="MCU6797489.1"/>
    <property type="molecule type" value="Genomic_DNA"/>
</dbReference>
<evidence type="ECO:0000259" key="7">
    <source>
        <dbReference type="PROSITE" id="PS50887"/>
    </source>
</evidence>
<dbReference type="Pfam" id="PF12833">
    <property type="entry name" value="HTH_18"/>
    <property type="match status" value="1"/>
</dbReference>
<dbReference type="PROSITE" id="PS50110">
    <property type="entry name" value="RESPONSE_REGULATORY"/>
    <property type="match status" value="1"/>
</dbReference>
<evidence type="ECO:0000256" key="3">
    <source>
        <dbReference type="ARBA" id="ARBA00023163"/>
    </source>
</evidence>
<evidence type="ECO:0000313" key="9">
    <source>
        <dbReference type="Proteomes" id="UP001652445"/>
    </source>
</evidence>
<dbReference type="InterPro" id="IPR018060">
    <property type="entry name" value="HTH_AraC"/>
</dbReference>
<dbReference type="Gene3D" id="1.10.10.60">
    <property type="entry name" value="Homeodomain-like"/>
    <property type="match status" value="2"/>
</dbReference>
<dbReference type="PANTHER" id="PTHR43280">
    <property type="entry name" value="ARAC-FAMILY TRANSCRIPTIONAL REGULATOR"/>
    <property type="match status" value="1"/>
</dbReference>
<dbReference type="InterPro" id="IPR011006">
    <property type="entry name" value="CheY-like_superfamily"/>
</dbReference>
<keyword evidence="1" id="KW-0805">Transcription regulation</keyword>
<protein>
    <submittedName>
        <fullName evidence="8">Response regulator</fullName>
    </submittedName>
</protein>
<dbReference type="SMART" id="SM00342">
    <property type="entry name" value="HTH_ARAC"/>
    <property type="match status" value="1"/>
</dbReference>
<dbReference type="SMART" id="SM00448">
    <property type="entry name" value="REC"/>
    <property type="match status" value="1"/>
</dbReference>
<feature type="domain" description="Response regulatory" evidence="6">
    <location>
        <begin position="7"/>
        <end position="124"/>
    </location>
</feature>
<dbReference type="PRINTS" id="PR00032">
    <property type="entry name" value="HTHARAC"/>
</dbReference>
<reference evidence="8 9" key="1">
    <citation type="submission" date="2022-09" db="EMBL/GenBank/DDBJ databases">
        <authorList>
            <person name="Han X.L."/>
            <person name="Wang Q."/>
            <person name="Lu T."/>
        </authorList>
    </citation>
    <scope>NUCLEOTIDE SEQUENCE [LARGE SCALE GENOMIC DNA]</scope>
    <source>
        <strain evidence="8 9">WQ 127069</strain>
    </source>
</reference>
<feature type="domain" description="HTH araC/xylS-type" evidence="5">
    <location>
        <begin position="437"/>
        <end position="534"/>
    </location>
</feature>
<evidence type="ECO:0000256" key="4">
    <source>
        <dbReference type="PROSITE-ProRule" id="PRU00169"/>
    </source>
</evidence>
<dbReference type="PROSITE" id="PS50887">
    <property type="entry name" value="GGDEF"/>
    <property type="match status" value="1"/>
</dbReference>
<name>A0ABT2US73_9BACL</name>
<dbReference type="InterPro" id="IPR000160">
    <property type="entry name" value="GGDEF_dom"/>
</dbReference>
<organism evidence="8 9">
    <name type="scientific">Paenibacillus baimaensis</name>
    <dbReference type="NCBI Taxonomy" id="2982185"/>
    <lineage>
        <taxon>Bacteria</taxon>
        <taxon>Bacillati</taxon>
        <taxon>Bacillota</taxon>
        <taxon>Bacilli</taxon>
        <taxon>Bacillales</taxon>
        <taxon>Paenibacillaceae</taxon>
        <taxon>Paenibacillus</taxon>
    </lineage>
</organism>
<dbReference type="InterPro" id="IPR041522">
    <property type="entry name" value="CdaR_GGDEF"/>
</dbReference>
<proteinExistence type="predicted"/>
<dbReference type="InterPro" id="IPR001789">
    <property type="entry name" value="Sig_transdc_resp-reg_receiver"/>
</dbReference>
<evidence type="ECO:0000313" key="8">
    <source>
        <dbReference type="EMBL" id="MCU6797489.1"/>
    </source>
</evidence>
<dbReference type="RefSeq" id="WP_262688269.1">
    <property type="nucleotide sequence ID" value="NZ_JAOQIO010000121.1"/>
</dbReference>
<feature type="modified residue" description="4-aspartylphosphate" evidence="4">
    <location>
        <position position="59"/>
    </location>
</feature>
<dbReference type="PANTHER" id="PTHR43280:SF28">
    <property type="entry name" value="HTH-TYPE TRANSCRIPTIONAL ACTIVATOR RHAS"/>
    <property type="match status" value="1"/>
</dbReference>
<dbReference type="Pfam" id="PF00072">
    <property type="entry name" value="Response_reg"/>
    <property type="match status" value="1"/>
</dbReference>
<keyword evidence="9" id="KW-1185">Reference proteome</keyword>
<evidence type="ECO:0000256" key="2">
    <source>
        <dbReference type="ARBA" id="ARBA00023125"/>
    </source>
</evidence>
<comment type="caution">
    <text evidence="8">The sequence shown here is derived from an EMBL/GenBank/DDBJ whole genome shotgun (WGS) entry which is preliminary data.</text>
</comment>
<dbReference type="InterPro" id="IPR020449">
    <property type="entry name" value="Tscrpt_reg_AraC-type_HTH"/>
</dbReference>
<keyword evidence="3" id="KW-0804">Transcription</keyword>
<dbReference type="CDD" id="cd17536">
    <property type="entry name" value="REC_YesN-like"/>
    <property type="match status" value="1"/>
</dbReference>
<dbReference type="InterPro" id="IPR018062">
    <property type="entry name" value="HTH_AraC-typ_CS"/>
</dbReference>
<dbReference type="Gene3D" id="3.40.50.2300">
    <property type="match status" value="1"/>
</dbReference>
<dbReference type="InterPro" id="IPR009057">
    <property type="entry name" value="Homeodomain-like_sf"/>
</dbReference>
<dbReference type="PROSITE" id="PS01124">
    <property type="entry name" value="HTH_ARAC_FAMILY_2"/>
    <property type="match status" value="1"/>
</dbReference>
<dbReference type="Pfam" id="PF17853">
    <property type="entry name" value="GGDEF_2"/>
    <property type="match status" value="1"/>
</dbReference>
<keyword evidence="2" id="KW-0238">DNA-binding</keyword>
<dbReference type="Proteomes" id="UP001652445">
    <property type="component" value="Unassembled WGS sequence"/>
</dbReference>
<accession>A0ABT2US73</accession>
<evidence type="ECO:0000259" key="6">
    <source>
        <dbReference type="PROSITE" id="PS50110"/>
    </source>
</evidence>
<dbReference type="SUPFAM" id="SSF46689">
    <property type="entry name" value="Homeodomain-like"/>
    <property type="match status" value="2"/>
</dbReference>
<gene>
    <name evidence="8" type="ORF">OB236_35730</name>
</gene>
<evidence type="ECO:0000259" key="5">
    <source>
        <dbReference type="PROSITE" id="PS01124"/>
    </source>
</evidence>
<dbReference type="SUPFAM" id="SSF52172">
    <property type="entry name" value="CheY-like"/>
    <property type="match status" value="1"/>
</dbReference>
<keyword evidence="4" id="KW-0597">Phosphoprotein</keyword>
<dbReference type="PROSITE" id="PS00041">
    <property type="entry name" value="HTH_ARAC_FAMILY_1"/>
    <property type="match status" value="1"/>
</dbReference>
<feature type="domain" description="GGDEF" evidence="7">
    <location>
        <begin position="183"/>
        <end position="310"/>
    </location>
</feature>
<evidence type="ECO:0000256" key="1">
    <source>
        <dbReference type="ARBA" id="ARBA00023015"/>
    </source>
</evidence>